<reference evidence="5" key="1">
    <citation type="submission" date="2017-02" db="UniProtKB">
        <authorList>
            <consortium name="WormBaseParasite"/>
        </authorList>
    </citation>
    <scope>IDENTIFICATION</scope>
</reference>
<protein>
    <submittedName>
        <fullName evidence="5">Secreted protein</fullName>
    </submittedName>
</protein>
<organism evidence="5">
    <name type="scientific">Enterobius vermicularis</name>
    <name type="common">Human pinworm</name>
    <dbReference type="NCBI Taxonomy" id="51028"/>
    <lineage>
        <taxon>Eukaryota</taxon>
        <taxon>Metazoa</taxon>
        <taxon>Ecdysozoa</taxon>
        <taxon>Nematoda</taxon>
        <taxon>Chromadorea</taxon>
        <taxon>Rhabditida</taxon>
        <taxon>Spirurina</taxon>
        <taxon>Oxyuridomorpha</taxon>
        <taxon>Oxyuroidea</taxon>
        <taxon>Oxyuridae</taxon>
        <taxon>Enterobius</taxon>
    </lineage>
</organism>
<sequence>MLSVRLCLCVHLFPCVRRSVYVCVCVLPSEGVVLAQFVNNSFCVLAIFDDKLSVVVVVGGGIGGGGGGGGLVWFVLVWFGHLIKDDENIDDGIIADANADADTDTDAIADTNNDDVDVDSDDETVQTY</sequence>
<evidence type="ECO:0000256" key="2">
    <source>
        <dbReference type="SAM" id="SignalP"/>
    </source>
</evidence>
<proteinExistence type="predicted"/>
<name>A0A0N4VPQ7_ENTVE</name>
<evidence type="ECO:0000256" key="1">
    <source>
        <dbReference type="SAM" id="MobiDB-lite"/>
    </source>
</evidence>
<dbReference type="EMBL" id="UXUI01013583">
    <property type="protein sequence ID" value="VDD97402.1"/>
    <property type="molecule type" value="Genomic_DNA"/>
</dbReference>
<dbReference type="AlphaFoldDB" id="A0A0N4VPQ7"/>
<dbReference type="Proteomes" id="UP000274131">
    <property type="component" value="Unassembled WGS sequence"/>
</dbReference>
<feature type="chain" id="PRO_5043123133" evidence="2">
    <location>
        <begin position="19"/>
        <end position="128"/>
    </location>
</feature>
<dbReference type="WBParaSite" id="EVEC_0001299101-mRNA-1">
    <property type="protein sequence ID" value="EVEC_0001299101-mRNA-1"/>
    <property type="gene ID" value="EVEC_0001299101"/>
</dbReference>
<evidence type="ECO:0000313" key="5">
    <source>
        <dbReference type="WBParaSite" id="EVEC_0001299101-mRNA-1"/>
    </source>
</evidence>
<keyword evidence="2" id="KW-0732">Signal</keyword>
<evidence type="ECO:0000313" key="4">
    <source>
        <dbReference type="Proteomes" id="UP000274131"/>
    </source>
</evidence>
<keyword evidence="4" id="KW-1185">Reference proteome</keyword>
<gene>
    <name evidence="3" type="ORF">EVEC_LOCUS12153</name>
</gene>
<evidence type="ECO:0000313" key="3">
    <source>
        <dbReference type="EMBL" id="VDD97402.1"/>
    </source>
</evidence>
<feature type="signal peptide" evidence="2">
    <location>
        <begin position="1"/>
        <end position="18"/>
    </location>
</feature>
<accession>A0A0N4VPQ7</accession>
<reference evidence="3 4" key="2">
    <citation type="submission" date="2018-10" db="EMBL/GenBank/DDBJ databases">
        <authorList>
            <consortium name="Pathogen Informatics"/>
        </authorList>
    </citation>
    <scope>NUCLEOTIDE SEQUENCE [LARGE SCALE GENOMIC DNA]</scope>
</reference>
<feature type="region of interest" description="Disordered" evidence="1">
    <location>
        <begin position="104"/>
        <end position="128"/>
    </location>
</feature>